<dbReference type="Gene3D" id="2.60.120.200">
    <property type="match status" value="1"/>
</dbReference>
<evidence type="ECO:0000259" key="8">
    <source>
        <dbReference type="Pfam" id="PF21959"/>
    </source>
</evidence>
<dbReference type="SUPFAM" id="SSF141072">
    <property type="entry name" value="CalX-like"/>
    <property type="match status" value="4"/>
</dbReference>
<dbReference type="InterPro" id="IPR045474">
    <property type="entry name" value="GEVED"/>
</dbReference>
<proteinExistence type="predicted"/>
<keyword evidence="4" id="KW-0406">Ion transport</keyword>
<feature type="domain" description="Calx-beta" evidence="6">
    <location>
        <begin position="23"/>
        <end position="144"/>
    </location>
</feature>
<dbReference type="InterPro" id="IPR054215">
    <property type="entry name" value="DUF6923"/>
</dbReference>
<keyword evidence="3" id="KW-0106">Calcium</keyword>
<evidence type="ECO:0000256" key="2">
    <source>
        <dbReference type="ARBA" id="ARBA00022737"/>
    </source>
</evidence>
<feature type="domain" description="Calx-beta" evidence="6">
    <location>
        <begin position="187"/>
        <end position="262"/>
    </location>
</feature>
<protein>
    <submittedName>
        <fullName evidence="9">Uncharacterized protein</fullName>
    </submittedName>
</protein>
<organism evidence="9">
    <name type="scientific">uncultured Sulfurovum sp</name>
    <dbReference type="NCBI Taxonomy" id="269237"/>
    <lineage>
        <taxon>Bacteria</taxon>
        <taxon>Pseudomonadati</taxon>
        <taxon>Campylobacterota</taxon>
        <taxon>Epsilonproteobacteria</taxon>
        <taxon>Campylobacterales</taxon>
        <taxon>Sulfurovaceae</taxon>
        <taxon>Sulfurovum</taxon>
        <taxon>environmental samples</taxon>
    </lineage>
</organism>
<evidence type="ECO:0000256" key="4">
    <source>
        <dbReference type="ARBA" id="ARBA00023065"/>
    </source>
</evidence>
<dbReference type="Pfam" id="PF13385">
    <property type="entry name" value="Laminin_G_3"/>
    <property type="match status" value="1"/>
</dbReference>
<evidence type="ECO:0000256" key="1">
    <source>
        <dbReference type="ARBA" id="ARBA00022729"/>
    </source>
</evidence>
<evidence type="ECO:0000256" key="3">
    <source>
        <dbReference type="ARBA" id="ARBA00022837"/>
    </source>
</evidence>
<evidence type="ECO:0000256" key="5">
    <source>
        <dbReference type="SAM" id="SignalP"/>
    </source>
</evidence>
<evidence type="ECO:0000259" key="6">
    <source>
        <dbReference type="Pfam" id="PF03160"/>
    </source>
</evidence>
<feature type="domain" description="DUF6923" evidence="8">
    <location>
        <begin position="755"/>
        <end position="969"/>
    </location>
</feature>
<evidence type="ECO:0000259" key="7">
    <source>
        <dbReference type="Pfam" id="PF20009"/>
    </source>
</evidence>
<keyword evidence="4" id="KW-0813">Transport</keyword>
<feature type="signal peptide" evidence="5">
    <location>
        <begin position="1"/>
        <end position="22"/>
    </location>
</feature>
<dbReference type="GO" id="GO:0016020">
    <property type="term" value="C:membrane"/>
    <property type="evidence" value="ECO:0007669"/>
    <property type="project" value="InterPro"/>
</dbReference>
<keyword evidence="2" id="KW-0677">Repeat</keyword>
<dbReference type="PANTHER" id="PTHR11878:SF65">
    <property type="entry name" value="NA_CA-EXCHANGE PROTEIN, ISOFORM G"/>
    <property type="match status" value="1"/>
</dbReference>
<dbReference type="GO" id="GO:0030001">
    <property type="term" value="P:metal ion transport"/>
    <property type="evidence" value="ECO:0007669"/>
    <property type="project" value="TreeGrafter"/>
</dbReference>
<dbReference type="Gene3D" id="2.60.40.2030">
    <property type="match status" value="4"/>
</dbReference>
<dbReference type="InterPro" id="IPR051171">
    <property type="entry name" value="CaCA"/>
</dbReference>
<feature type="chain" id="PRO_5028044933" evidence="5">
    <location>
        <begin position="23"/>
        <end position="1816"/>
    </location>
</feature>
<dbReference type="Pfam" id="PF20009">
    <property type="entry name" value="GEVED"/>
    <property type="match status" value="1"/>
</dbReference>
<dbReference type="SUPFAM" id="SSF49899">
    <property type="entry name" value="Concanavalin A-like lectins/glucanases"/>
    <property type="match status" value="1"/>
</dbReference>
<sequence>MASFYKKVFFSFSLFFSALLFADGVNVGVQVSNASVNESEGTISFTVTVDELPLSIFSPVHIDYQTINGSAISGTDYTAKSSNVFTAIWFTSLSPSTSKTVTIDILDDAIHESNEYFYLQITTPTSGYSVTGTGKALGTIIDDDVDKSVTVNVSCESTNEGNIGDNNNISCRIFLDKPLPVGEPNISIDYETAEASYYTATPNVDYTPIAGNVLFITGDEEKIIQIPIIGDLEIEHNEALKLVISGSPDIDNSESELRIWDDDGDFPVISFEHSALSIVEGNSSQTFLEANIILDNPALVDSSFTYGTWNETAENQWGDNDYIYTQNDVNFTGGETYFTIKVPINGDTKMENDEVFHIGFWNLYKLNWGGLNEQIQISIINDDGSLPSIKIDMPSYEIYEGNSTQRELNITLSLDKPALPNSSIEFYTFDGSAESSNNDYETLLDKHIFTGGETTLSIPISIKGDTQLESHESFYFKIHNEVNISIDGSNTVPIIILNDDLAPLSIKNIGEFRFDDCGNEEWKIDNSPTVNHALGTATGIMTDDDKDYMCTSLNGYQSSGLKIPHHADYALTEGTVSMLLYDHHNIWASDSWLFKKGLFDIEAIRVGGDLHKGSIDVHLNGNTIHTNEVFFTNSDGGDSDTQWVHVTFTFGGQGMKLYINGELKGSNPYTGGIENITDDITMSTLSGYYDEFYIFQGQMGDNQVTNLYQNTISNKNIDGTLRDCGCEGEDAPFICDDSMYISSSVNRDNPTSTNKMWLHKVDTTKNPFDFIVLDSEGSNKMYNALAYADSGDTNISNYIFGLYKKELVKISKTGKVISLGNISELPSILTTKQLFAGAIYANEYYISGPGQDYEKIFKINLSDKSVSEITLDKAISLLDFSFTPDGKYLHGIIDGGALVKIDVATGIVSSLGSPHTGYQFDSTFSDANGRFFANDSLGNGFFEFNLNTGEKFFLSASQEADFNDGTNCLTASLVFTDRGDAPISYGTPRHNIDNGIFMGTEVDHDIHSYHNVDATGDDLNGTDDDDGVNLANGSNLNGAFLDLNTSHDLKIKVSKAGYLNAWIDYNIDGDFDDIGEKIFTGLALTTGTHTLSVNVNDGLIEDTKTYLRFRYSSTATLNATESASDGEVEDYAIYFGSSFKPLLGTFNIERTNSGLNPIINSEARNAWYTQIVGRDFDYSVLFYDENMTQEKALDNVTIKVELLDDVNQKVLYRNYYHIKNNPALSRINALSGVNVAIDDLAMLPAHKDVRFRITYGLDEQGGILQADCNTAPKTCFNAFTNIAYNDAKDDFSIRPERFFIKISDGNSEKISSEYPNHNLRVAAGYDYNLSMVATKYLSYDSALDYNKSFSETFDFNNTGLTHCANTTGINQNITFANGVFNSSTFMHDNVGKYHVTLTEDEDWAEVDRVKGDCELGKSTSATLHSNQRSGCNIAVKQHGIDLTFYPFQFKVDLAQHNLPNNSHPDFIYMSPLNQNYYQTGMQFKGEIVAQGKNNVSTSNFSHSCMAKDLLLTPLASLKSEDGLITAPKTILTAPIEGNHSREEVNIIRMERFNNEDYNLSNYNTLAYVTDELNITADKFLDGKNGSVELDLRYNIQKHLTQPINPINIKFDNIHVKSDTAYSETNKSTQHVPKGEKNFNGIERNFYFTQVASDLLNYPRIYFKKSKVVRTPLNVDIFCNAPKAYCQETGILNNTVIESSPRKQQGWYLSVNHDQSSDGEVTSLTPNPNVVNISPIPVKFSSGRNGVVLTSFNNCTIPSTKISIGTDPVLDYHPQGMPPYYVVNCTNQDDSQWTGIGESGNIIKSKAGVHSVGKMDW</sequence>
<reference evidence="9" key="1">
    <citation type="submission" date="2020-01" db="EMBL/GenBank/DDBJ databases">
        <authorList>
            <person name="Meier V. D."/>
            <person name="Meier V D."/>
        </authorList>
    </citation>
    <scope>NUCLEOTIDE SEQUENCE</scope>
    <source>
        <strain evidence="9">HLG_WM_MAG_02</strain>
    </source>
</reference>
<dbReference type="GO" id="GO:0007154">
    <property type="term" value="P:cell communication"/>
    <property type="evidence" value="ECO:0007669"/>
    <property type="project" value="InterPro"/>
</dbReference>
<evidence type="ECO:0000313" key="9">
    <source>
        <dbReference type="EMBL" id="CAA6818527.1"/>
    </source>
</evidence>
<feature type="domain" description="Calx-beta" evidence="6">
    <location>
        <begin position="387"/>
        <end position="481"/>
    </location>
</feature>
<gene>
    <name evidence="9" type="ORF">HELGO_WM5397</name>
</gene>
<dbReference type="InterPro" id="IPR003644">
    <property type="entry name" value="Calx_beta"/>
</dbReference>
<name>A0A6S6TJZ4_9BACT</name>
<feature type="domain" description="Calx-beta" evidence="6">
    <location>
        <begin position="263"/>
        <end position="366"/>
    </location>
</feature>
<keyword evidence="1 5" id="KW-0732">Signal</keyword>
<dbReference type="Pfam" id="PF03160">
    <property type="entry name" value="Calx-beta"/>
    <property type="match status" value="4"/>
</dbReference>
<dbReference type="PANTHER" id="PTHR11878">
    <property type="entry name" value="SODIUM/CALCIUM EXCHANGER"/>
    <property type="match status" value="1"/>
</dbReference>
<dbReference type="EMBL" id="CACVAZ010000117">
    <property type="protein sequence ID" value="CAA6818527.1"/>
    <property type="molecule type" value="Genomic_DNA"/>
</dbReference>
<dbReference type="SUPFAM" id="SSF63829">
    <property type="entry name" value="Calcium-dependent phosphotriesterase"/>
    <property type="match status" value="1"/>
</dbReference>
<dbReference type="InterPro" id="IPR038081">
    <property type="entry name" value="CalX-like_sf"/>
</dbReference>
<dbReference type="Pfam" id="PF21959">
    <property type="entry name" value="DUF6923"/>
    <property type="match status" value="1"/>
</dbReference>
<feature type="domain" description="GEVED" evidence="7">
    <location>
        <begin position="1058"/>
        <end position="1133"/>
    </location>
</feature>
<dbReference type="InterPro" id="IPR013320">
    <property type="entry name" value="ConA-like_dom_sf"/>
</dbReference>
<accession>A0A6S6TJZ4</accession>